<dbReference type="PROSITE" id="PS50802">
    <property type="entry name" value="OTU"/>
    <property type="match status" value="1"/>
</dbReference>
<protein>
    <recommendedName>
        <fullName evidence="9">Ubiquitin thioesterase OTU</fullName>
        <ecNumber evidence="9">3.4.19.12</ecNumber>
    </recommendedName>
</protein>
<feature type="domain" description="UBX" evidence="10">
    <location>
        <begin position="1"/>
        <end position="77"/>
    </location>
</feature>
<dbReference type="CDD" id="cd17059">
    <property type="entry name" value="Ubl_OTU1"/>
    <property type="match status" value="1"/>
</dbReference>
<keyword evidence="7 9" id="KW-0788">Thiol protease</keyword>
<keyword evidence="3" id="KW-0479">Metal-binding</keyword>
<keyword evidence="9" id="KW-0963">Cytoplasm</keyword>
<evidence type="ECO:0000256" key="6">
    <source>
        <dbReference type="ARBA" id="ARBA00022801"/>
    </source>
</evidence>
<evidence type="ECO:0000256" key="5">
    <source>
        <dbReference type="ARBA" id="ARBA00022786"/>
    </source>
</evidence>
<dbReference type="InterPro" id="IPR000626">
    <property type="entry name" value="Ubiquitin-like_dom"/>
</dbReference>
<feature type="domain" description="OTU" evidence="12">
    <location>
        <begin position="108"/>
        <end position="232"/>
    </location>
</feature>
<evidence type="ECO:0000259" key="11">
    <source>
        <dbReference type="PROSITE" id="PS50053"/>
    </source>
</evidence>
<dbReference type="GO" id="GO:0004843">
    <property type="term" value="F:cysteine-type deubiquitinase activity"/>
    <property type="evidence" value="ECO:0007669"/>
    <property type="project" value="UniProtKB-UniRule"/>
</dbReference>
<dbReference type="Pfam" id="PF02338">
    <property type="entry name" value="OTU"/>
    <property type="match status" value="1"/>
</dbReference>
<evidence type="ECO:0000256" key="7">
    <source>
        <dbReference type="ARBA" id="ARBA00022807"/>
    </source>
</evidence>
<gene>
    <name evidence="13" type="ORF">g.36664</name>
</gene>
<dbReference type="CDD" id="cd22745">
    <property type="entry name" value="OTU_OTU1"/>
    <property type="match status" value="1"/>
</dbReference>
<comment type="catalytic activity">
    <reaction evidence="1 9">
        <text>Thiol-dependent hydrolysis of ester, thioester, amide, peptide and isopeptide bonds formed by the C-terminal Gly of ubiquitin (a 76-residue protein attached to proteins as an intracellular targeting signal).</text>
        <dbReference type="EC" id="3.4.19.12"/>
    </reaction>
</comment>
<dbReference type="EC" id="3.4.19.12" evidence="9"/>
<dbReference type="GO" id="GO:0030968">
    <property type="term" value="P:endoplasmic reticulum unfolded protein response"/>
    <property type="evidence" value="ECO:0007669"/>
    <property type="project" value="TreeGrafter"/>
</dbReference>
<keyword evidence="6 9" id="KW-0378">Hydrolase</keyword>
<dbReference type="InterPro" id="IPR003323">
    <property type="entry name" value="OTU_dom"/>
</dbReference>
<dbReference type="GO" id="GO:0016579">
    <property type="term" value="P:protein deubiquitination"/>
    <property type="evidence" value="ECO:0007669"/>
    <property type="project" value="TreeGrafter"/>
</dbReference>
<dbReference type="Gene3D" id="3.90.70.80">
    <property type="match status" value="1"/>
</dbReference>
<dbReference type="InterPro" id="IPR029071">
    <property type="entry name" value="Ubiquitin-like_domsf"/>
</dbReference>
<evidence type="ECO:0000256" key="9">
    <source>
        <dbReference type="RuleBase" id="RU367104"/>
    </source>
</evidence>
<evidence type="ECO:0000256" key="4">
    <source>
        <dbReference type="ARBA" id="ARBA00022771"/>
    </source>
</evidence>
<dbReference type="Pfam" id="PF21403">
    <property type="entry name" value="OTU1_UBXL"/>
    <property type="match status" value="1"/>
</dbReference>
<dbReference type="SUPFAM" id="SSF54236">
    <property type="entry name" value="Ubiquitin-like"/>
    <property type="match status" value="1"/>
</dbReference>
<evidence type="ECO:0000256" key="8">
    <source>
        <dbReference type="ARBA" id="ARBA00022833"/>
    </source>
</evidence>
<dbReference type="PROSITE" id="PS50033">
    <property type="entry name" value="UBX"/>
    <property type="match status" value="1"/>
</dbReference>
<dbReference type="GO" id="GO:0005634">
    <property type="term" value="C:nucleus"/>
    <property type="evidence" value="ECO:0007669"/>
    <property type="project" value="TreeGrafter"/>
</dbReference>
<reference evidence="13" key="1">
    <citation type="submission" date="2015-12" db="EMBL/GenBank/DDBJ databases">
        <title>De novo transcriptome assembly of four potential Pierce s Disease insect vectors from Arizona vineyards.</title>
        <authorList>
            <person name="Tassone E.E."/>
        </authorList>
    </citation>
    <scope>NUCLEOTIDE SEQUENCE</scope>
</reference>
<comment type="subcellular location">
    <subcellularLocation>
        <location evidence="9">Cytoplasm</location>
    </subcellularLocation>
</comment>
<dbReference type="EMBL" id="GEDC01020842">
    <property type="protein sequence ID" value="JAS16456.1"/>
    <property type="molecule type" value="Transcribed_RNA"/>
</dbReference>
<dbReference type="Gene3D" id="3.10.20.90">
    <property type="entry name" value="Phosphatidylinositol 3-kinase Catalytic Subunit, Chain A, domain 1"/>
    <property type="match status" value="1"/>
</dbReference>
<dbReference type="Pfam" id="PF24560">
    <property type="entry name" value="zf-C2H2_OTU1_C"/>
    <property type="match status" value="1"/>
</dbReference>
<dbReference type="GO" id="GO:0036503">
    <property type="term" value="P:ERAD pathway"/>
    <property type="evidence" value="ECO:0007669"/>
    <property type="project" value="TreeGrafter"/>
</dbReference>
<dbReference type="InterPro" id="IPR057766">
    <property type="entry name" value="Znf-C2H2_OTU1-like_C"/>
</dbReference>
<name>A0A1B6CSE9_9HEMI</name>
<dbReference type="InterPro" id="IPR048857">
    <property type="entry name" value="OTU1_Ubl"/>
</dbReference>
<organism evidence="13">
    <name type="scientific">Clastoptera arizonana</name>
    <name type="common">Arizona spittle bug</name>
    <dbReference type="NCBI Taxonomy" id="38151"/>
    <lineage>
        <taxon>Eukaryota</taxon>
        <taxon>Metazoa</taxon>
        <taxon>Ecdysozoa</taxon>
        <taxon>Arthropoda</taxon>
        <taxon>Hexapoda</taxon>
        <taxon>Insecta</taxon>
        <taxon>Pterygota</taxon>
        <taxon>Neoptera</taxon>
        <taxon>Paraneoptera</taxon>
        <taxon>Hemiptera</taxon>
        <taxon>Auchenorrhyncha</taxon>
        <taxon>Cercopoidea</taxon>
        <taxon>Clastopteridae</taxon>
        <taxon>Clastoptera</taxon>
    </lineage>
</organism>
<accession>A0A1B6CSE9</accession>
<keyword evidence="8" id="KW-0862">Zinc</keyword>
<dbReference type="PANTHER" id="PTHR13312:SF0">
    <property type="entry name" value="UBIQUITIN THIOESTERASE OTU1"/>
    <property type="match status" value="1"/>
</dbReference>
<dbReference type="GO" id="GO:0005829">
    <property type="term" value="C:cytosol"/>
    <property type="evidence" value="ECO:0007669"/>
    <property type="project" value="TreeGrafter"/>
</dbReference>
<dbReference type="SUPFAM" id="SSF54001">
    <property type="entry name" value="Cysteine proteinases"/>
    <property type="match status" value="1"/>
</dbReference>
<dbReference type="FunFam" id="3.10.20.90:FF:000096">
    <property type="entry name" value="Ubiquitin thioesterase OTU1"/>
    <property type="match status" value="1"/>
</dbReference>
<keyword evidence="2" id="KW-0645">Protease</keyword>
<evidence type="ECO:0000259" key="12">
    <source>
        <dbReference type="PROSITE" id="PS50802"/>
    </source>
</evidence>
<dbReference type="PANTHER" id="PTHR13312">
    <property type="entry name" value="HIV-INDUCED PROTEIN-7-LIKE PROTEASE"/>
    <property type="match status" value="1"/>
</dbReference>
<evidence type="ECO:0000259" key="10">
    <source>
        <dbReference type="PROSITE" id="PS50033"/>
    </source>
</evidence>
<dbReference type="GO" id="GO:0008270">
    <property type="term" value="F:zinc ion binding"/>
    <property type="evidence" value="ECO:0007669"/>
    <property type="project" value="UniProtKB-KW"/>
</dbReference>
<feature type="domain" description="Ubiquitin-like" evidence="11">
    <location>
        <begin position="4"/>
        <end position="77"/>
    </location>
</feature>
<evidence type="ECO:0000313" key="13">
    <source>
        <dbReference type="EMBL" id="JAS16456.1"/>
    </source>
</evidence>
<evidence type="ECO:0000256" key="3">
    <source>
        <dbReference type="ARBA" id="ARBA00022723"/>
    </source>
</evidence>
<dbReference type="PROSITE" id="PS50053">
    <property type="entry name" value="UBIQUITIN_2"/>
    <property type="match status" value="1"/>
</dbReference>
<dbReference type="InterPro" id="IPR038765">
    <property type="entry name" value="Papain-like_cys_pep_sf"/>
</dbReference>
<evidence type="ECO:0000256" key="1">
    <source>
        <dbReference type="ARBA" id="ARBA00000707"/>
    </source>
</evidence>
<dbReference type="AlphaFoldDB" id="A0A1B6CSE9"/>
<keyword evidence="4" id="KW-0863">Zinc-finger</keyword>
<sequence length="307" mass="33875">MANLTLKLKTKKGQLIVKSLNSEDTISQLKKVLVESTGISESSLIVMVGFPPKPLNLSLTDQTLQDCGIKSGDTLIIKEDELQMNEEIQIDTPRKHTTESVLESPGLLMRKVVPADNSCLFTSIGFVMGGKVDVTSGSFMRQIIAEAVSNDTETYSEAILGKPNKDYCDWILKTESWGGAIELSILSTFYGMEIAVVDTINAIINRFGEDKSYFHRVFLIFDGIHYDPLYLESNDASGSIQTIFPTTDDNILREAEQLAVEAQSSRQFTDVNKFTLRCNDCQIFLKGQVEAIAHAKATGHGNFGEVS</sequence>
<dbReference type="InterPro" id="IPR001012">
    <property type="entry name" value="UBX_dom"/>
</dbReference>
<keyword evidence="5 9" id="KW-0833">Ubl conjugation pathway</keyword>
<comment type="function">
    <text evidence="9">Hydrolase that can remove conjugated ubiquitin from proteins and may therefore play an important regulatory role at the level of protein turnover by preventing degradation.</text>
</comment>
<evidence type="ECO:0000256" key="2">
    <source>
        <dbReference type="ARBA" id="ARBA00022670"/>
    </source>
</evidence>
<proteinExistence type="predicted"/>